<evidence type="ECO:0000256" key="8">
    <source>
        <dbReference type="ARBA" id="ARBA00022833"/>
    </source>
</evidence>
<evidence type="ECO:0000256" key="12">
    <source>
        <dbReference type="SAM" id="MobiDB-lite"/>
    </source>
</evidence>
<dbReference type="PANTHER" id="PTHR43221:SF1">
    <property type="entry name" value="PROTEASE HTPX"/>
    <property type="match status" value="1"/>
</dbReference>
<keyword evidence="16" id="KW-1185">Reference proteome</keyword>
<keyword evidence="11 13" id="KW-0472">Membrane</keyword>
<evidence type="ECO:0000313" key="16">
    <source>
        <dbReference type="Proteomes" id="UP000623250"/>
    </source>
</evidence>
<dbReference type="EMBL" id="JAEMUK010000001">
    <property type="protein sequence ID" value="MBJ7541961.1"/>
    <property type="molecule type" value="Genomic_DNA"/>
</dbReference>
<evidence type="ECO:0000256" key="1">
    <source>
        <dbReference type="ARBA" id="ARBA00001947"/>
    </source>
</evidence>
<reference evidence="15 16" key="1">
    <citation type="submission" date="2020-12" db="EMBL/GenBank/DDBJ databases">
        <title>Revised draft genomes of Rhodomicrobium vannielii ATCC 17100 and Rhodomicrobium udaipurense JA643.</title>
        <authorList>
            <person name="Conners E.M."/>
            <person name="Davenport E.J."/>
            <person name="Bose A."/>
        </authorList>
    </citation>
    <scope>NUCLEOTIDE SEQUENCE [LARGE SCALE GENOMIC DNA]</scope>
    <source>
        <strain evidence="15 16">JA643</strain>
    </source>
</reference>
<dbReference type="GO" id="GO:0004222">
    <property type="term" value="F:metalloendopeptidase activity"/>
    <property type="evidence" value="ECO:0007669"/>
    <property type="project" value="InterPro"/>
</dbReference>
<keyword evidence="5 13" id="KW-0812">Transmembrane</keyword>
<evidence type="ECO:0000256" key="10">
    <source>
        <dbReference type="ARBA" id="ARBA00023049"/>
    </source>
</evidence>
<comment type="caution">
    <text evidence="15">The sequence shown here is derived from an EMBL/GenBank/DDBJ whole genome shotgun (WGS) entry which is preliminary data.</text>
</comment>
<evidence type="ECO:0000256" key="2">
    <source>
        <dbReference type="ARBA" id="ARBA00004651"/>
    </source>
</evidence>
<dbReference type="Pfam" id="PF01435">
    <property type="entry name" value="Peptidase_M48"/>
    <property type="match status" value="1"/>
</dbReference>
<dbReference type="GO" id="GO:0005886">
    <property type="term" value="C:plasma membrane"/>
    <property type="evidence" value="ECO:0007669"/>
    <property type="project" value="UniProtKB-SubCell"/>
</dbReference>
<evidence type="ECO:0000256" key="5">
    <source>
        <dbReference type="ARBA" id="ARBA00022692"/>
    </source>
</evidence>
<evidence type="ECO:0000256" key="9">
    <source>
        <dbReference type="ARBA" id="ARBA00022989"/>
    </source>
</evidence>
<evidence type="ECO:0000256" key="3">
    <source>
        <dbReference type="ARBA" id="ARBA00022475"/>
    </source>
</evidence>
<evidence type="ECO:0000313" key="15">
    <source>
        <dbReference type="EMBL" id="MBJ7541961.1"/>
    </source>
</evidence>
<sequence length="492" mass="54205">MSNPDPSRRPEPEVSRTDALLRLVAQHADQLRQGFHNLVVNYYDALQWRRLEHDVADLLERRFDEVLDSRSQASSFAEFDEVLEQDVQNTLSRRDPSGSRAEKYRQAVDMVYENTAHWNSVLSDEEAAYWRHASLVWMALWHAAAAQTISPAELAEYLGLASPAPAIQAPQFTEPPAHAPAPAPEPMHAPAPEPVKVLSSSRFGLGERSVLDGTAGLQARLLHTSTFNTAITIGIAAAISTFIFGAVFSLGALTVAIPVVLLFGWVGAGTQMQAASERVARNMKLEYVEPENWLQQRMQEMSDAIGFSPAPRVGIFPSEDVNGFAVGSKDHNGAVIGVSQGAVDKLSSQQMDALLAHELGHIVTGDMARMMYAQCFQRSLAAWMLITPARALVRWAFSFLGEAMVLKLSRARELRADGFGAAVAGKASMIALLEVLEGTQPRAASATQVAPELFFRDVAQRYFRTHPTIRDRIQSVRSEERIRDLRGLTYSE</sequence>
<feature type="compositionally biased region" description="Pro residues" evidence="12">
    <location>
        <begin position="177"/>
        <end position="192"/>
    </location>
</feature>
<dbReference type="GO" id="GO:0046872">
    <property type="term" value="F:metal ion binding"/>
    <property type="evidence" value="ECO:0007669"/>
    <property type="project" value="UniProtKB-KW"/>
</dbReference>
<dbReference type="InterPro" id="IPR050083">
    <property type="entry name" value="HtpX_protease"/>
</dbReference>
<keyword evidence="3" id="KW-1003">Cell membrane</keyword>
<dbReference type="CDD" id="cd07335">
    <property type="entry name" value="M48B_HtpX_like"/>
    <property type="match status" value="1"/>
</dbReference>
<name>A0A8I1KIN1_9HYPH</name>
<dbReference type="GO" id="GO:0006508">
    <property type="term" value="P:proteolysis"/>
    <property type="evidence" value="ECO:0007669"/>
    <property type="project" value="UniProtKB-KW"/>
</dbReference>
<feature type="transmembrane region" description="Helical" evidence="13">
    <location>
        <begin position="227"/>
        <end position="249"/>
    </location>
</feature>
<keyword evidence="8" id="KW-0862">Zinc</keyword>
<accession>A0A8I1KIN1</accession>
<dbReference type="PANTHER" id="PTHR43221">
    <property type="entry name" value="PROTEASE HTPX"/>
    <property type="match status" value="1"/>
</dbReference>
<dbReference type="Gene3D" id="3.30.2010.10">
    <property type="entry name" value="Metalloproteases ('zincins'), catalytic domain"/>
    <property type="match status" value="1"/>
</dbReference>
<keyword evidence="6" id="KW-0479">Metal-binding</keyword>
<comment type="cofactor">
    <cofactor evidence="1">
        <name>Zn(2+)</name>
        <dbReference type="ChEBI" id="CHEBI:29105"/>
    </cofactor>
</comment>
<keyword evidence="7" id="KW-0378">Hydrolase</keyword>
<dbReference type="RefSeq" id="WP_081796645.1">
    <property type="nucleotide sequence ID" value="NZ_JAEMUK010000001.1"/>
</dbReference>
<evidence type="ECO:0000256" key="6">
    <source>
        <dbReference type="ARBA" id="ARBA00022723"/>
    </source>
</evidence>
<keyword evidence="10 15" id="KW-0482">Metalloprotease</keyword>
<feature type="region of interest" description="Disordered" evidence="12">
    <location>
        <begin position="169"/>
        <end position="192"/>
    </location>
</feature>
<comment type="subcellular location">
    <subcellularLocation>
        <location evidence="2">Cell membrane</location>
        <topology evidence="2">Multi-pass membrane protein</topology>
    </subcellularLocation>
</comment>
<evidence type="ECO:0000256" key="4">
    <source>
        <dbReference type="ARBA" id="ARBA00022670"/>
    </source>
</evidence>
<keyword evidence="9 13" id="KW-1133">Transmembrane helix</keyword>
<keyword evidence="4 15" id="KW-0645">Protease</keyword>
<dbReference type="InterPro" id="IPR001915">
    <property type="entry name" value="Peptidase_M48"/>
</dbReference>
<evidence type="ECO:0000256" key="13">
    <source>
        <dbReference type="SAM" id="Phobius"/>
    </source>
</evidence>
<protein>
    <submittedName>
        <fullName evidence="15">M48 family metalloprotease</fullName>
    </submittedName>
</protein>
<evidence type="ECO:0000256" key="11">
    <source>
        <dbReference type="ARBA" id="ARBA00023136"/>
    </source>
</evidence>
<dbReference type="Proteomes" id="UP000623250">
    <property type="component" value="Unassembled WGS sequence"/>
</dbReference>
<evidence type="ECO:0000256" key="7">
    <source>
        <dbReference type="ARBA" id="ARBA00022801"/>
    </source>
</evidence>
<evidence type="ECO:0000259" key="14">
    <source>
        <dbReference type="Pfam" id="PF01435"/>
    </source>
</evidence>
<feature type="transmembrane region" description="Helical" evidence="13">
    <location>
        <begin position="255"/>
        <end position="275"/>
    </location>
</feature>
<dbReference type="AlphaFoldDB" id="A0A8I1KIN1"/>
<organism evidence="15 16">
    <name type="scientific">Rhodomicrobium udaipurense</name>
    <dbReference type="NCBI Taxonomy" id="1202716"/>
    <lineage>
        <taxon>Bacteria</taxon>
        <taxon>Pseudomonadati</taxon>
        <taxon>Pseudomonadota</taxon>
        <taxon>Alphaproteobacteria</taxon>
        <taxon>Hyphomicrobiales</taxon>
        <taxon>Hyphomicrobiaceae</taxon>
        <taxon>Rhodomicrobium</taxon>
    </lineage>
</organism>
<gene>
    <name evidence="15" type="ORF">JDN41_00125</name>
</gene>
<feature type="domain" description="Peptidase M48" evidence="14">
    <location>
        <begin position="291"/>
        <end position="479"/>
    </location>
</feature>
<proteinExistence type="predicted"/>